<evidence type="ECO:0000259" key="17">
    <source>
        <dbReference type="PROSITE" id="PS50880"/>
    </source>
</evidence>
<dbReference type="InterPro" id="IPR006171">
    <property type="entry name" value="TOPRIM_dom"/>
</dbReference>
<dbReference type="CDD" id="cd18798">
    <property type="entry name" value="SF2_C_reverse_gyrase"/>
    <property type="match status" value="1"/>
</dbReference>
<comment type="similarity">
    <text evidence="14">In the C-terminal section; belongs to the type IA topoisomerase family.</text>
</comment>
<dbReference type="GO" id="GO:0003677">
    <property type="term" value="F:DNA binding"/>
    <property type="evidence" value="ECO:0007669"/>
    <property type="project" value="UniProtKB-UniRule"/>
</dbReference>
<dbReference type="PROSITE" id="PS50880">
    <property type="entry name" value="TOPRIM"/>
    <property type="match status" value="1"/>
</dbReference>
<dbReference type="Pfam" id="PF17915">
    <property type="entry name" value="zf_Rg"/>
    <property type="match status" value="1"/>
</dbReference>
<dbReference type="HAMAP" id="MF_01125">
    <property type="entry name" value="Reverse_gyrase"/>
    <property type="match status" value="1"/>
</dbReference>
<dbReference type="Gene3D" id="1.10.460.10">
    <property type="entry name" value="Topoisomerase I, domain 2"/>
    <property type="match status" value="1"/>
</dbReference>
<evidence type="ECO:0000256" key="7">
    <source>
        <dbReference type="ARBA" id="ARBA00022833"/>
    </source>
</evidence>
<keyword evidence="8 14" id="KW-0067">ATP-binding</keyword>
<dbReference type="SMART" id="SM00437">
    <property type="entry name" value="TOP1Ac"/>
    <property type="match status" value="1"/>
</dbReference>
<dbReference type="Gene3D" id="2.60.510.20">
    <property type="match status" value="1"/>
</dbReference>
<dbReference type="InterPro" id="IPR014001">
    <property type="entry name" value="Helicase_ATP-bd"/>
</dbReference>
<proteinExistence type="inferred from homology"/>
<feature type="active site" description="O-(5'-phospho-DNA)-tyrosine intermediate" evidence="14">
    <location>
        <position position="986"/>
    </location>
</feature>
<keyword evidence="16" id="KW-0175">Coiled coil</keyword>
<dbReference type="SUPFAM" id="SSF56712">
    <property type="entry name" value="Prokaryotic type I DNA topoisomerase"/>
    <property type="match status" value="1"/>
</dbReference>
<feature type="domain" description="Toprim" evidence="17">
    <location>
        <begin position="642"/>
        <end position="815"/>
    </location>
</feature>
<keyword evidence="11 14" id="KW-0413">Isomerase</keyword>
<dbReference type="InterPro" id="IPR013497">
    <property type="entry name" value="Topo_IA_cen"/>
</dbReference>
<dbReference type="GO" id="GO:0005524">
    <property type="term" value="F:ATP binding"/>
    <property type="evidence" value="ECO:0007669"/>
    <property type="project" value="UniProtKB-UniRule"/>
</dbReference>
<comment type="similarity">
    <text evidence="12 14">In the N-terminal section; belongs to the DEAD box helicase family. DDVD subfamily.</text>
</comment>
<comment type="function">
    <text evidence="15">Modifies the topological state of DNA by introducing positive supercoils in an ATP-dependent process, increasing the linking number in steps of +1. Binds to single-stranded DNA, transiently cleaves and then rejoins the ends, introducing a positive supercoil in the process. The scissile phosphodiester is attacked by the catalytic tyrosine of the enzyme, resulting in the formation of a DNA-(5'-phosphotyrosyl)-enzyme intermediate. Involved in rewinding DNA strands in regions of the chromosome that have opened up to allow replication, transcription, DNA repair and/or for DNA protection.</text>
</comment>
<dbReference type="SMART" id="SM00436">
    <property type="entry name" value="TOP1Bc"/>
    <property type="match status" value="1"/>
</dbReference>
<evidence type="ECO:0000256" key="1">
    <source>
        <dbReference type="ARBA" id="ARBA00004496"/>
    </source>
</evidence>
<evidence type="ECO:0000313" key="24">
    <source>
        <dbReference type="Proteomes" id="UP001060771"/>
    </source>
</evidence>
<reference evidence="21" key="4">
    <citation type="journal article" date="2023" name="Microbiol. Resour. Announc.">
        <title>Complete Genome Sequence of Vulcanisaeta souniana Strain IC-059, a Hyperthermophilic Archaeon Isolated from Hot Spring Water in Japan.</title>
        <authorList>
            <person name="Kato S."/>
            <person name="Itoh T."/>
            <person name="Wu L."/>
            <person name="Ma J."/>
            <person name="Ohkuma M."/>
        </authorList>
    </citation>
    <scope>NUCLEOTIDE SEQUENCE</scope>
    <source>
        <strain evidence="21">JCM 11219</strain>
    </source>
</reference>
<dbReference type="GO" id="GO:0006265">
    <property type="term" value="P:DNA topological change"/>
    <property type="evidence" value="ECO:0007669"/>
    <property type="project" value="UniProtKB-UniRule"/>
</dbReference>
<dbReference type="Pfam" id="PF00270">
    <property type="entry name" value="DEAD"/>
    <property type="match status" value="1"/>
</dbReference>
<evidence type="ECO:0000313" key="21">
    <source>
        <dbReference type="EMBL" id="BDR93134.1"/>
    </source>
</evidence>
<evidence type="ECO:0000256" key="8">
    <source>
        <dbReference type="ARBA" id="ARBA00022840"/>
    </source>
</evidence>
<evidence type="ECO:0000259" key="19">
    <source>
        <dbReference type="PROSITE" id="PS52036"/>
    </source>
</evidence>
<evidence type="ECO:0000256" key="16">
    <source>
        <dbReference type="SAM" id="Coils"/>
    </source>
</evidence>
<dbReference type="InterPro" id="IPR027417">
    <property type="entry name" value="P-loop_NTPase"/>
</dbReference>
<reference evidence="22" key="1">
    <citation type="journal article" date="2014" name="Int. J. Syst. Evol. Microbiol.">
        <title>Complete genome sequence of Corynebacterium casei LMG S-19264T (=DSM 44701T), isolated from a smear-ripened cheese.</title>
        <authorList>
            <consortium name="US DOE Joint Genome Institute (JGI-PGF)"/>
            <person name="Walter F."/>
            <person name="Albersmeier A."/>
            <person name="Kalinowski J."/>
            <person name="Ruckert C."/>
        </authorList>
    </citation>
    <scope>NUCLEOTIDE SEQUENCE</scope>
    <source>
        <strain evidence="22">JCM 11219</strain>
    </source>
</reference>
<dbReference type="PANTHER" id="PTHR43505">
    <property type="entry name" value="REVERSE GYRASE"/>
    <property type="match status" value="1"/>
</dbReference>
<dbReference type="GO" id="GO:0008270">
    <property type="term" value="F:zinc ion binding"/>
    <property type="evidence" value="ECO:0007669"/>
    <property type="project" value="UniProtKB-UniRule"/>
</dbReference>
<reference evidence="24" key="3">
    <citation type="submission" date="2022-09" db="EMBL/GenBank/DDBJ databases">
        <title>Complete genome sequence of Vulcanisaeta souniana.</title>
        <authorList>
            <person name="Kato S."/>
            <person name="Itoh T."/>
            <person name="Ohkuma M."/>
        </authorList>
    </citation>
    <scope>NUCLEOTIDE SEQUENCE [LARGE SCALE GENOMIC DNA]</scope>
    <source>
        <strain evidence="24">JCM 11219</strain>
    </source>
</reference>
<dbReference type="EC" id="5.6.2.-" evidence="14"/>
<dbReference type="Proteomes" id="UP001060771">
    <property type="component" value="Chromosome"/>
</dbReference>
<comment type="catalytic activity">
    <reaction evidence="13 14 15">
        <text>ATP + H2O = ADP + phosphate + H(+)</text>
        <dbReference type="Rhea" id="RHEA:13065"/>
        <dbReference type="ChEBI" id="CHEBI:15377"/>
        <dbReference type="ChEBI" id="CHEBI:15378"/>
        <dbReference type="ChEBI" id="CHEBI:30616"/>
        <dbReference type="ChEBI" id="CHEBI:43474"/>
        <dbReference type="ChEBI" id="CHEBI:456216"/>
    </reaction>
</comment>
<dbReference type="PRINTS" id="PR00417">
    <property type="entry name" value="PRTPISMRASEI"/>
</dbReference>
<evidence type="ECO:0000256" key="12">
    <source>
        <dbReference type="ARBA" id="ARBA00043976"/>
    </source>
</evidence>
<evidence type="ECO:0000256" key="9">
    <source>
        <dbReference type="ARBA" id="ARBA00023029"/>
    </source>
</evidence>
<feature type="domain" description="RG N-terminal-type" evidence="19">
    <location>
        <begin position="1"/>
        <end position="42"/>
    </location>
</feature>
<dbReference type="GO" id="GO:0005737">
    <property type="term" value="C:cytoplasm"/>
    <property type="evidence" value="ECO:0007669"/>
    <property type="project" value="UniProtKB-SubCell"/>
</dbReference>
<comment type="subunit">
    <text evidence="2 14">Monomer.</text>
</comment>
<dbReference type="PANTHER" id="PTHR43505:SF1">
    <property type="entry name" value="REVERSE GYRASE"/>
    <property type="match status" value="1"/>
</dbReference>
<dbReference type="InterPro" id="IPR040569">
    <property type="entry name" value="Znf_Rg"/>
</dbReference>
<dbReference type="Gene3D" id="3.40.50.140">
    <property type="match status" value="1"/>
</dbReference>
<evidence type="ECO:0000256" key="3">
    <source>
        <dbReference type="ARBA" id="ARBA00022490"/>
    </source>
</evidence>
<gene>
    <name evidence="14" type="primary">rgy</name>
    <name evidence="22" type="ORF">GCM10007112_24930</name>
    <name evidence="21" type="ORF">Vsou_22270</name>
</gene>
<organism evidence="22 23">
    <name type="scientific">Vulcanisaeta souniana JCM 11219</name>
    <dbReference type="NCBI Taxonomy" id="1293586"/>
    <lineage>
        <taxon>Archaea</taxon>
        <taxon>Thermoproteota</taxon>
        <taxon>Thermoprotei</taxon>
        <taxon>Thermoproteales</taxon>
        <taxon>Thermoproteaceae</taxon>
        <taxon>Vulcanisaeta</taxon>
    </lineage>
</organism>
<dbReference type="InterPro" id="IPR003593">
    <property type="entry name" value="AAA+_ATPase"/>
</dbReference>
<dbReference type="PROSITE" id="PS52036">
    <property type="entry name" value="ZF_RG_N"/>
    <property type="match status" value="1"/>
</dbReference>
<evidence type="ECO:0000313" key="22">
    <source>
        <dbReference type="EMBL" id="GGI87066.1"/>
    </source>
</evidence>
<keyword evidence="24" id="KW-1185">Reference proteome</keyword>
<keyword evidence="3 14" id="KW-0963">Cytoplasm</keyword>
<dbReference type="GO" id="GO:0008094">
    <property type="term" value="F:ATP-dependent activity, acting on DNA"/>
    <property type="evidence" value="ECO:0007669"/>
    <property type="project" value="UniProtKB-UniRule"/>
</dbReference>
<keyword evidence="9 14" id="KW-0799">Topoisomerase</keyword>
<comment type="function">
    <text evidence="14">Modifies the topological state of DNA by introducing positive supercoils in an ATP-dependent process, increasing the linking number in steps of +1. Binds to single-stranded DNA, transiently cleaves and then rejoins the ends, introducing a positive supercoil in the process. The scissile phosphodiester is attacked by the catalytic tyrosine of the enzyme, resulting in the formation of a DNA-(5'-phosphotyrosyl)-enzyme intermediate. Probably involved in rewinding DNA strands in regions of the chromosome that have opened up to allow replication, transcription, DNA repair and/or for DNA protection.</text>
</comment>
<dbReference type="CDD" id="cd00186">
    <property type="entry name" value="TOP1Ac"/>
    <property type="match status" value="1"/>
</dbReference>
<dbReference type="PROSITE" id="PS51192">
    <property type="entry name" value="HELICASE_ATP_BIND_1"/>
    <property type="match status" value="1"/>
</dbReference>
<dbReference type="EMBL" id="AP026830">
    <property type="protein sequence ID" value="BDR93134.1"/>
    <property type="molecule type" value="Genomic_DNA"/>
</dbReference>
<dbReference type="Proteomes" id="UP000657075">
    <property type="component" value="Unassembled WGS sequence"/>
</dbReference>
<dbReference type="InterPro" id="IPR023405">
    <property type="entry name" value="Topo_IA_core_domain"/>
</dbReference>
<evidence type="ECO:0000313" key="23">
    <source>
        <dbReference type="Proteomes" id="UP000657075"/>
    </source>
</evidence>
<dbReference type="SMART" id="SM00487">
    <property type="entry name" value="DEXDc"/>
    <property type="match status" value="1"/>
</dbReference>
<dbReference type="PROSITE" id="PS52039">
    <property type="entry name" value="TOPO_IA_2"/>
    <property type="match status" value="1"/>
</dbReference>
<evidence type="ECO:0000256" key="4">
    <source>
        <dbReference type="ARBA" id="ARBA00022723"/>
    </source>
</evidence>
<keyword evidence="4 14" id="KW-0479">Metal-binding</keyword>
<name>A0A830E517_9CREN</name>
<keyword evidence="7 14" id="KW-0862">Zinc</keyword>
<dbReference type="GO" id="GO:0016787">
    <property type="term" value="F:hydrolase activity"/>
    <property type="evidence" value="ECO:0007669"/>
    <property type="project" value="UniProtKB-KW"/>
</dbReference>
<evidence type="ECO:0000259" key="18">
    <source>
        <dbReference type="PROSITE" id="PS51192"/>
    </source>
</evidence>
<dbReference type="InterPro" id="IPR003601">
    <property type="entry name" value="Topo_IA_2"/>
</dbReference>
<dbReference type="AlphaFoldDB" id="A0A830E517"/>
<feature type="domain" description="Helicase ATP-binding" evidence="18">
    <location>
        <begin position="94"/>
        <end position="254"/>
    </location>
</feature>
<keyword evidence="14" id="KW-0378">Hydrolase</keyword>
<comment type="domain">
    <text evidence="14">Introduction of positive supercoils requires the cooperation of both domains. The helicase-like domain probably does not directly unwind DNA, but more likely acts by driving ATP-dependent conformational changes within the whole enzyme. A beta hairpin in the 'latch' region of the N-terminal domain plays a regulatory role in the enzyme, repressing topoisomerase activity in the absence of ATP and preventing the enzyme from acting as an ATP-independent relaxing enzyme; it also helps to coordinate nucleotide hydrolysis by the ATPase domain with the supercoiling activity of the topoisomerase domain.</text>
</comment>
<comment type="cofactor">
    <cofactor evidence="14">
        <name>Zn(2+)</name>
        <dbReference type="ChEBI" id="CHEBI:29105"/>
    </cofactor>
    <text evidence="14">Binds 1 or 2 zinc ions per subunit.</text>
</comment>
<dbReference type="SUPFAM" id="SSF52540">
    <property type="entry name" value="P-loop containing nucleoside triphosphate hydrolases"/>
    <property type="match status" value="2"/>
</dbReference>
<dbReference type="InterPro" id="IPR011545">
    <property type="entry name" value="DEAD/DEAH_box_helicase_dom"/>
</dbReference>
<evidence type="ECO:0000256" key="14">
    <source>
        <dbReference type="HAMAP-Rule" id="MF_01125"/>
    </source>
</evidence>
<dbReference type="GO" id="GO:0160097">
    <property type="term" value="F:reverse gyrase activity"/>
    <property type="evidence" value="ECO:0007669"/>
    <property type="project" value="UniProtKB-UniRule"/>
</dbReference>
<comment type="subcellular location">
    <subcellularLocation>
        <location evidence="1 14">Cytoplasm</location>
    </subcellularLocation>
</comment>
<evidence type="ECO:0000256" key="13">
    <source>
        <dbReference type="ARBA" id="ARBA00049360"/>
    </source>
</evidence>
<dbReference type="GeneID" id="76207769"/>
<evidence type="ECO:0000256" key="2">
    <source>
        <dbReference type="ARBA" id="ARBA00011245"/>
    </source>
</evidence>
<dbReference type="NCBIfam" id="TIGR01054">
    <property type="entry name" value="rgy"/>
    <property type="match status" value="1"/>
</dbReference>
<feature type="coiled-coil region" evidence="16">
    <location>
        <begin position="260"/>
        <end position="287"/>
    </location>
</feature>
<dbReference type="Pfam" id="PF01131">
    <property type="entry name" value="Topoisom_bac"/>
    <property type="match status" value="1"/>
</dbReference>
<reference evidence="22" key="2">
    <citation type="submission" date="2020-09" db="EMBL/GenBank/DDBJ databases">
        <authorList>
            <person name="Sun Q."/>
            <person name="Ohkuma M."/>
        </authorList>
    </citation>
    <scope>NUCLEOTIDE SEQUENCE</scope>
    <source>
        <strain evidence="22">JCM 11219</strain>
    </source>
</reference>
<dbReference type="InterPro" id="IPR005736">
    <property type="entry name" value="Reverse_gyrase"/>
</dbReference>
<evidence type="ECO:0000256" key="6">
    <source>
        <dbReference type="ARBA" id="ARBA00022771"/>
    </source>
</evidence>
<protein>
    <recommendedName>
        <fullName evidence="14 15">Reverse gyrase</fullName>
        <ecNumber evidence="14">5.6.2.-</ecNumber>
    </recommendedName>
</protein>
<accession>A0A830E517</accession>
<feature type="binding site" evidence="14">
    <location>
        <position position="90"/>
    </location>
    <ligand>
        <name>ATP</name>
        <dbReference type="ChEBI" id="CHEBI:30616"/>
    </ligand>
</feature>
<dbReference type="SMART" id="SM00493">
    <property type="entry name" value="TOPRIM"/>
    <property type="match status" value="1"/>
</dbReference>
<dbReference type="Pfam" id="PF01751">
    <property type="entry name" value="Toprim"/>
    <property type="match status" value="1"/>
</dbReference>
<dbReference type="CDD" id="cd17924">
    <property type="entry name" value="DDXDc_reverse_gyrase"/>
    <property type="match status" value="1"/>
</dbReference>
<dbReference type="RefSeq" id="WP_188604210.1">
    <property type="nucleotide sequence ID" value="NZ_AP026830.1"/>
</dbReference>
<dbReference type="InterPro" id="IPR013826">
    <property type="entry name" value="Topo_IA_cen_sub3"/>
</dbReference>
<evidence type="ECO:0000256" key="15">
    <source>
        <dbReference type="RuleBase" id="RU004026"/>
    </source>
</evidence>
<evidence type="ECO:0000256" key="11">
    <source>
        <dbReference type="ARBA" id="ARBA00023235"/>
    </source>
</evidence>
<dbReference type="InterPro" id="IPR013824">
    <property type="entry name" value="Topo_IA_cen_sub1"/>
</dbReference>
<dbReference type="GO" id="GO:0006260">
    <property type="term" value="P:DNA replication"/>
    <property type="evidence" value="ECO:0007669"/>
    <property type="project" value="UniProtKB-UniRule"/>
</dbReference>
<sequence length="1263" mass="143047">MERQPIVIYRRACPNCGGDITSDRLSAGLPCHRCLPDVPKRAAGTIEVLNLLERLGTINRLRSISNLINEYNEFAGMFRRIVGTGMWGAQRLWTRRLIKGKSFAIVAPTGSGKTTFGMIASLYTILRKGGKVLIMVPTSTLAYDVHRRLIDYANRAGTNVRIVMASSILSKQELANSMRAIENGDFDVLIITNAFLPRHMDILNKYRFSLIFVDDVDSVLRASSKNIDRILLLLGISEEALHKALTVVDLMKKLRKTIRFRASDEEINRLRDDIKRLSNELSSYVKSNNIGILIASGALTRMRRTTRLFLFREFLGFETGGRAEGLRNVVDVYVKPQDNLVNETVQLVKRLGGGGIIYVPPDLKDLVNELTEKLNKEGIRAAAYIKPSKSLLNDFVDGKIDALIGLATSRSSLVRGIDLPQRIAYVIFAGVPRMKFRLRLEEFTPMKYLMFLFNIRNIVPQYLRNDIDRIITRLRNLTALNQEQINNLLRSIEEGKELSGFDRYAADTIKEAVELVGKLLNEQNIRKAIEQSNEVGLEYRGDELYVVIPDVTTYIQGSGRSSRLYVGGVSLGLSVLIVDNERVFNGLVKNLRYRLEDVKVQSITEIDIDDLMKRIRNERELIMNIMLGNIPNQFLEKDPLKTAFVIVESPTKARTIASFFGVPTRREAGPLVIYEATLGNLYLLITATKGHMWDLIPAAPTDVRNYASILRAEKLIDYYGVLRAGGSFVPIYGTIKRCPVGGETYTEDVDVCRVHGTKLVDSMDIVNTIRDIATEVDQVMIGTDPDSEGEKIAWDAYMMLRPYVSSIARIEFHEVTKKAIIDAIMNPRSISLSMVGAQLVRRIEDRWIGFGLSQKVQEKFNRKTLSAGRVQTPVLGWIIERYDESRRDKVYSVTLTLNNGIRIRLSIPPDKDELIRVLKALHRNKPTDATIKVTITKVGEAEEELNPLPPYTTDALLRDSANILGLSVEQTMAIAQELFESGLITYHRTDSTRVSNVGISVAKEYIGERIGAEYFVGRAWGGKEIGAHECIRPTRPIDSDDLRNLLNTGLLQLAIKVTANHLRVYDLIFRRFIASQMKSARVLKEKLRISLQLNNEYVHGEEIERISKILEPGFTRIWSHINGREYQDLAPGEYDVSSTDYIKKVSRVQPLREGDIITMMKERGIGRPSTYAKIIDVILKRHYALIVGRRIRYVVPTSLGRQVYKFLTEDNKEFSDLVSEERTRMVEKHMDDVEVGERDYMDVLNELFNEAVSKGILKENIIT</sequence>
<comment type="miscellaneous">
    <text evidence="14">This enzyme is the only unique feature of hyperthermophilic bacteria/archaea known and seems to be essential for adaptation to life at high temperatures. It may play a role in stabilization of DNA at high temperatures.</text>
</comment>
<keyword evidence="5 14" id="KW-0547">Nucleotide-binding</keyword>
<dbReference type="Gene3D" id="3.40.50.300">
    <property type="entry name" value="P-loop containing nucleotide triphosphate hydrolases"/>
    <property type="match status" value="3"/>
</dbReference>
<evidence type="ECO:0000259" key="20">
    <source>
        <dbReference type="PROSITE" id="PS52039"/>
    </source>
</evidence>
<dbReference type="InterPro" id="IPR003602">
    <property type="entry name" value="Topo_IA_DNA-bd_dom"/>
</dbReference>
<dbReference type="Gene3D" id="1.10.290.10">
    <property type="entry name" value="Topoisomerase I, domain 4"/>
    <property type="match status" value="1"/>
</dbReference>
<keyword evidence="6 14" id="KW-0863">Zinc-finger</keyword>
<keyword evidence="10 14" id="KW-0238">DNA-binding</keyword>
<feature type="domain" description="Topo IA-type catalytic" evidence="20">
    <location>
        <begin position="831"/>
        <end position="1257"/>
    </location>
</feature>
<dbReference type="EMBL" id="BMNM01000016">
    <property type="protein sequence ID" value="GGI87066.1"/>
    <property type="molecule type" value="Genomic_DNA"/>
</dbReference>
<evidence type="ECO:0000256" key="10">
    <source>
        <dbReference type="ARBA" id="ARBA00023125"/>
    </source>
</evidence>
<dbReference type="SMART" id="SM00382">
    <property type="entry name" value="AAA"/>
    <property type="match status" value="1"/>
</dbReference>
<evidence type="ECO:0000256" key="5">
    <source>
        <dbReference type="ARBA" id="ARBA00022741"/>
    </source>
</evidence>
<feature type="region of interest" description="Topoisomerase I" evidence="14">
    <location>
        <begin position="638"/>
        <end position="1263"/>
    </location>
</feature>
<dbReference type="OrthoDB" id="30963at2157"/>